<dbReference type="AlphaFoldDB" id="A0AAV2IH48"/>
<name>A0AAV2IH48_LYMST</name>
<keyword evidence="3" id="KW-1185">Reference proteome</keyword>
<feature type="region of interest" description="Disordered" evidence="1">
    <location>
        <begin position="280"/>
        <end position="326"/>
    </location>
</feature>
<dbReference type="Proteomes" id="UP001497497">
    <property type="component" value="Unassembled WGS sequence"/>
</dbReference>
<evidence type="ECO:0000256" key="1">
    <source>
        <dbReference type="SAM" id="MobiDB-lite"/>
    </source>
</evidence>
<gene>
    <name evidence="2" type="ORF">GSLYS_00018424001</name>
</gene>
<comment type="caution">
    <text evidence="2">The sequence shown here is derived from an EMBL/GenBank/DDBJ whole genome shotgun (WGS) entry which is preliminary data.</text>
</comment>
<accession>A0AAV2IH48</accession>
<organism evidence="2 3">
    <name type="scientific">Lymnaea stagnalis</name>
    <name type="common">Great pond snail</name>
    <name type="synonym">Helix stagnalis</name>
    <dbReference type="NCBI Taxonomy" id="6523"/>
    <lineage>
        <taxon>Eukaryota</taxon>
        <taxon>Metazoa</taxon>
        <taxon>Spiralia</taxon>
        <taxon>Lophotrochozoa</taxon>
        <taxon>Mollusca</taxon>
        <taxon>Gastropoda</taxon>
        <taxon>Heterobranchia</taxon>
        <taxon>Euthyneura</taxon>
        <taxon>Panpulmonata</taxon>
        <taxon>Hygrophila</taxon>
        <taxon>Lymnaeoidea</taxon>
        <taxon>Lymnaeidae</taxon>
        <taxon>Lymnaea</taxon>
    </lineage>
</organism>
<sequence>MALSGNLLRALLYNLIFARTLKALHYLIYYLILTHLNESLNSVETKSKRLQEEVCNPKRNRENKVTFMHFNKMECGEREMCTCFKDPVQIFKKNWSSPKSHRKHFSPIDYELDWGPPLKPKRDVVVYPLFGWYSRDYVWRLASFHDAEFWLLGVSAILLAGDGFKWEKNDKVIVCCKCHHSLTLTDIQKRKSRHHRTCPFKRHKTRQAFFEDDRYVNNVCFILKPGRLEEQTIFCTTAATHRPDDSIPDNPCIVFIGHSNAVRDEPFIHVHPEMISRPYQQSHQSLDIHFPTTGPSPDHSPESDVIQCSADENGLDEATGGAAPED</sequence>
<evidence type="ECO:0000313" key="2">
    <source>
        <dbReference type="EMBL" id="CAL1544941.1"/>
    </source>
</evidence>
<evidence type="ECO:0000313" key="3">
    <source>
        <dbReference type="Proteomes" id="UP001497497"/>
    </source>
</evidence>
<protein>
    <submittedName>
        <fullName evidence="2">Uncharacterized protein</fullName>
    </submittedName>
</protein>
<reference evidence="2 3" key="1">
    <citation type="submission" date="2024-04" db="EMBL/GenBank/DDBJ databases">
        <authorList>
            <consortium name="Genoscope - CEA"/>
            <person name="William W."/>
        </authorList>
    </citation>
    <scope>NUCLEOTIDE SEQUENCE [LARGE SCALE GENOMIC DNA]</scope>
</reference>
<dbReference type="SUPFAM" id="SSF57924">
    <property type="entry name" value="Inhibitor of apoptosis (IAP) repeat"/>
    <property type="match status" value="1"/>
</dbReference>
<proteinExistence type="predicted"/>
<dbReference type="EMBL" id="CAXITT010000661">
    <property type="protein sequence ID" value="CAL1544941.1"/>
    <property type="molecule type" value="Genomic_DNA"/>
</dbReference>